<dbReference type="KEGG" id="pbf:CFX0092_A0524"/>
<feature type="domain" description="SD-repeat containing protein B" evidence="6">
    <location>
        <begin position="1393"/>
        <end position="1486"/>
    </location>
</feature>
<feature type="domain" description="SD-repeat containing protein B" evidence="6">
    <location>
        <begin position="949"/>
        <end position="1043"/>
    </location>
</feature>
<reference evidence="7" key="1">
    <citation type="submission" date="2016-01" db="EMBL/GenBank/DDBJ databases">
        <authorList>
            <person name="Mcilroy J.S."/>
            <person name="Karst M S."/>
            <person name="Albertsen M."/>
        </authorList>
    </citation>
    <scope>NUCLEOTIDE SEQUENCE</scope>
    <source>
        <strain evidence="7">Cfx-K</strain>
    </source>
</reference>
<gene>
    <name evidence="7" type="ORF">CFX0092_A0524</name>
</gene>
<feature type="domain" description="SD-repeat containing protein B" evidence="6">
    <location>
        <begin position="1171"/>
        <end position="1261"/>
    </location>
</feature>
<feature type="region of interest" description="Disordered" evidence="4">
    <location>
        <begin position="1353"/>
        <end position="1373"/>
    </location>
</feature>
<evidence type="ECO:0000256" key="1">
    <source>
        <dbReference type="ARBA" id="ARBA00004613"/>
    </source>
</evidence>
<keyword evidence="3" id="KW-0732">Signal</keyword>
<evidence type="ECO:0000259" key="5">
    <source>
        <dbReference type="Pfam" id="PF01345"/>
    </source>
</evidence>
<dbReference type="NCBIfam" id="TIGR01451">
    <property type="entry name" value="B_ant_repeat"/>
    <property type="match status" value="1"/>
</dbReference>
<name>A0A160SZD1_9CHLR</name>
<comment type="subcellular location">
    <subcellularLocation>
        <location evidence="1">Secreted</location>
    </subcellularLocation>
</comment>
<dbReference type="Pfam" id="PF17210">
    <property type="entry name" value="SdrD_B"/>
    <property type="match status" value="7"/>
</dbReference>
<dbReference type="Pfam" id="PF01345">
    <property type="entry name" value="DUF11"/>
    <property type="match status" value="1"/>
</dbReference>
<dbReference type="InterPro" id="IPR013783">
    <property type="entry name" value="Ig-like_fold"/>
</dbReference>
<dbReference type="InterPro" id="IPR001434">
    <property type="entry name" value="OmcB-like_DUF11"/>
</dbReference>
<dbReference type="Gene3D" id="2.60.40.10">
    <property type="entry name" value="Immunoglobulins"/>
    <property type="match status" value="7"/>
</dbReference>
<dbReference type="Proteomes" id="UP000215027">
    <property type="component" value="Chromosome I"/>
</dbReference>
<dbReference type="InterPro" id="IPR033764">
    <property type="entry name" value="Sdr_B"/>
</dbReference>
<dbReference type="InterPro" id="IPR047589">
    <property type="entry name" value="DUF11_rpt"/>
</dbReference>
<feature type="domain" description="SD-repeat containing protein B" evidence="6">
    <location>
        <begin position="838"/>
        <end position="929"/>
    </location>
</feature>
<feature type="domain" description="SD-repeat containing protein B" evidence="6">
    <location>
        <begin position="1282"/>
        <end position="1375"/>
    </location>
</feature>
<feature type="domain" description="DUF11" evidence="5">
    <location>
        <begin position="594"/>
        <end position="675"/>
    </location>
</feature>
<sequence length="1765" mass="183223">MSTNGRSTSLWRRGHVALILLIGAILLGFTASSTRAANPAPAQIYFLSLPADDTLDVLEAVYSGAASPVTSYTSIAVGVDGTMIYYDQWENGYVVDIANPTPAETYSGGNPGGVQIWGDGILTNGVAPGYADDLLDAGEVIVLNSVVPLPRNTSDIRFDGGDRFGSTRSVAVVRSSWAEDQDTLLSFAHEDYPTNQWGTAYTAPVGCNTSGAGVMFEYAALAIMAEEDDTPAQIDADANGSYETSTTLDKGESYLANSNPSAASGCDYIRQGAKVRSTDPAKPLQVQLLIGDIEGTYELRDVTLVPDANLSSEYYNPVGYTGIEAGTFDPGSAVMWLYNPNASTIYVRCEMGAGPTPVNRTINAGAGANVEVPDLAAANCYAMNSAFTDKAPSVKFSGIVTMDSENFGNGDSEGRVWDWSATLLPLEKLSNLTLVGLGLGRDPLSGTNPNENGNPIWVTPACSPPPTTIPPTPQPTTWFYVDWNNDGTPDLVDTDGNGVAETNSNNGLEVSRLQSVRLFKPGTGARDQNGARIYTREAANNTGAGGCDFAAAWGQDPRWATATAPGLDVGTTVLPVLPVEVSKNYELVDDADGNGAPSPGDTIRYLITITNIGLNTFNNVKVFDEIPDFTTYVANSTDKDISGNGTGPWTAIPDNTGFPLDVTGGVNVGNLDSGEYFLVRFDVTLNAITSPANDYDAVTNCAVATVADDAIEACADTVIDNMGQIGDTIWEDTDGDGIQDPGEPGIPGVTVTLDPPPGVDLGNGPGVPVTVVTDANGEYLFAGLPAGDYTVTVTPPPGMTNTGDPDGGNDSTADVTLGTNEVNLDQDFGYQPNPATGQIGDTIWEDLNGDGDQDPGEPGIPGVTVELDPPAGVDLGNGPGVPVTVVTDASGEYLFDNLPEGDYTVTVTPPAGMDNTGDPDGGNDSTADVSLGDGEVNLDQDFGYQHSGQIGDTIWNDLDGDGVQDLGEPGIPGVTVELDPPAGVDLGNGPGVPVTVVTDANGEYLFNNLPEGDYTITVTPPPGSTNTGDPDGGFDSTSDVSLDPGEVNLDQDFGYQYDGQIGDTIWEDLDGDGVQDAGEPGIPGVTVELDPPPGVDLGNGDGVPVTVVTDANGEYLFDNLPPADYTINVTPPAGMTNTGDPDGGNDSTADLTLDPGEVNLDQDFGFQPSGQIGDTIWNDLDGDGIQDAGEPGIPGVTVELDPPAGVDLGNGPGVPVTVVTDANGHYLFDNLPAGDYTVTVTPPAGATNTGDPDGGFDSTADLTLGDGESNLDQDFGYQYTGQIGDTIWEDLDGDGVQDAGEPGIPGVTVELDPPPGVDLGNGPGVPVTVVTDANGEYLFDNLPPADYTINVTPPAGMDNTGDPDGGNDSTADLTLDPGESNLDQDFGYQHSGQIGDTIWQDTDGDGVQDPGEPGIPGVTVTLDPPAGVDLGNGPGVPVTVVTDANGEYLFDNLPAGAYTVTVTPPAGMTNTGDPDGGFDSTADLTLDPGESNLDQDFGYQPTFTVCPVGADNRWTDILGVGMGSTTKHKTQAKINIPNSGDVLALYGQMVAKDTGQPKYVRFSYPGKNNFVEVHGITSPSPRTYATFWYGTDLDPAANIRARWFLQPSGTKNHIPRAFLLYPTYETGAGETYVDVSARFDAADTQVYWDVTGGWIPVQVVEIPIPASPTPATFHVKVALVDNDKDARPIYVTASAGGISQRLTPTSPNQGDQLNILEFTLANVPANTGTIVLTIASPQPFTDGLGALGGDSGSLVGATANYACID</sequence>
<keyword evidence="8" id="KW-1185">Reference proteome</keyword>
<dbReference type="EMBL" id="LN890655">
    <property type="protein sequence ID" value="CUS02402.2"/>
    <property type="molecule type" value="Genomic_DNA"/>
</dbReference>
<dbReference type="PANTHER" id="PTHR23303">
    <property type="entry name" value="CARBOXYPEPTIDASE REGULATORY REGION-CONTAINING"/>
    <property type="match status" value="1"/>
</dbReference>
<evidence type="ECO:0000256" key="4">
    <source>
        <dbReference type="SAM" id="MobiDB-lite"/>
    </source>
</evidence>
<dbReference type="PANTHER" id="PTHR23303:SF15">
    <property type="entry name" value="COLOSSIN-A"/>
    <property type="match status" value="1"/>
</dbReference>
<proteinExistence type="predicted"/>
<evidence type="ECO:0000313" key="8">
    <source>
        <dbReference type="Proteomes" id="UP000215027"/>
    </source>
</evidence>
<feature type="domain" description="SD-repeat containing protein B" evidence="6">
    <location>
        <begin position="724"/>
        <end position="816"/>
    </location>
</feature>
<protein>
    <recommendedName>
        <fullName evidence="9">DUF11 domain-containing protein</fullName>
    </recommendedName>
</protein>
<evidence type="ECO:0000256" key="3">
    <source>
        <dbReference type="ARBA" id="ARBA00022729"/>
    </source>
</evidence>
<dbReference type="GO" id="GO:0005576">
    <property type="term" value="C:extracellular region"/>
    <property type="evidence" value="ECO:0007669"/>
    <property type="project" value="UniProtKB-SubCell"/>
</dbReference>
<evidence type="ECO:0008006" key="9">
    <source>
        <dbReference type="Google" id="ProtNLM"/>
    </source>
</evidence>
<keyword evidence="2" id="KW-0964">Secreted</keyword>
<feature type="domain" description="SD-repeat containing protein B" evidence="6">
    <location>
        <begin position="1060"/>
        <end position="1151"/>
    </location>
</feature>
<evidence type="ECO:0000256" key="2">
    <source>
        <dbReference type="ARBA" id="ARBA00022525"/>
    </source>
</evidence>
<evidence type="ECO:0000259" key="6">
    <source>
        <dbReference type="Pfam" id="PF17210"/>
    </source>
</evidence>
<evidence type="ECO:0000313" key="7">
    <source>
        <dbReference type="EMBL" id="CUS02402.2"/>
    </source>
</evidence>
<dbReference type="SUPFAM" id="SSF117074">
    <property type="entry name" value="Hypothetical protein PA1324"/>
    <property type="match status" value="7"/>
</dbReference>
<accession>A0A160SZD1</accession>
<dbReference type="InterPro" id="IPR051417">
    <property type="entry name" value="SDr/BOS_complex"/>
</dbReference>
<organism evidence="7 8">
    <name type="scientific">Candidatus Promineifilum breve</name>
    <dbReference type="NCBI Taxonomy" id="1806508"/>
    <lineage>
        <taxon>Bacteria</taxon>
        <taxon>Bacillati</taxon>
        <taxon>Chloroflexota</taxon>
        <taxon>Ardenticatenia</taxon>
        <taxon>Candidatus Promineifilales</taxon>
        <taxon>Candidatus Promineifilaceae</taxon>
        <taxon>Candidatus Promineifilum</taxon>
    </lineage>
</organism>